<protein>
    <submittedName>
        <fullName evidence="6">Cyclic nucleotide-binding protein</fullName>
    </submittedName>
</protein>
<evidence type="ECO:0000313" key="7">
    <source>
        <dbReference type="Proteomes" id="UP000321058"/>
    </source>
</evidence>
<dbReference type="Pfam" id="PF00027">
    <property type="entry name" value="cNMP_binding"/>
    <property type="match status" value="1"/>
</dbReference>
<dbReference type="OrthoDB" id="3182344at2"/>
<comment type="caution">
    <text evidence="6">The sequence shown here is derived from an EMBL/GenBank/DDBJ whole genome shotgun (WGS) entry which is preliminary data.</text>
</comment>
<dbReference type="CDD" id="cd00038">
    <property type="entry name" value="CAP_ED"/>
    <property type="match status" value="1"/>
</dbReference>
<reference evidence="6 7" key="1">
    <citation type="submission" date="2019-07" db="EMBL/GenBank/DDBJ databases">
        <title>Whole genome shotgun sequence of Reyranella soli NBRC 108950.</title>
        <authorList>
            <person name="Hosoyama A."/>
            <person name="Uohara A."/>
            <person name="Ohji S."/>
            <person name="Ichikawa N."/>
        </authorList>
    </citation>
    <scope>NUCLEOTIDE SEQUENCE [LARGE SCALE GENOMIC DNA]</scope>
    <source>
        <strain evidence="6 7">NBRC 108950</strain>
    </source>
</reference>
<dbReference type="GO" id="GO:0003677">
    <property type="term" value="F:DNA binding"/>
    <property type="evidence" value="ECO:0007669"/>
    <property type="project" value="UniProtKB-KW"/>
</dbReference>
<evidence type="ECO:0000256" key="2">
    <source>
        <dbReference type="ARBA" id="ARBA00023125"/>
    </source>
</evidence>
<evidence type="ECO:0000259" key="5">
    <source>
        <dbReference type="PROSITE" id="PS51063"/>
    </source>
</evidence>
<dbReference type="GO" id="GO:0003700">
    <property type="term" value="F:DNA-binding transcription factor activity"/>
    <property type="evidence" value="ECO:0007669"/>
    <property type="project" value="TreeGrafter"/>
</dbReference>
<dbReference type="PANTHER" id="PTHR24567">
    <property type="entry name" value="CRP FAMILY TRANSCRIPTIONAL REGULATORY PROTEIN"/>
    <property type="match status" value="1"/>
</dbReference>
<dbReference type="PROSITE" id="PS51063">
    <property type="entry name" value="HTH_CRP_2"/>
    <property type="match status" value="1"/>
</dbReference>
<feature type="domain" description="Cyclic nucleotide-binding" evidence="4">
    <location>
        <begin position="12"/>
        <end position="132"/>
    </location>
</feature>
<proteinExistence type="predicted"/>
<dbReference type="EMBL" id="BKAJ01000129">
    <property type="protein sequence ID" value="GEP59405.1"/>
    <property type="molecule type" value="Genomic_DNA"/>
</dbReference>
<name>A0A512NKE9_9HYPH</name>
<evidence type="ECO:0000256" key="3">
    <source>
        <dbReference type="ARBA" id="ARBA00023163"/>
    </source>
</evidence>
<keyword evidence="7" id="KW-1185">Reference proteome</keyword>
<dbReference type="SUPFAM" id="SSF51206">
    <property type="entry name" value="cAMP-binding domain-like"/>
    <property type="match status" value="1"/>
</dbReference>
<dbReference type="InterPro" id="IPR036388">
    <property type="entry name" value="WH-like_DNA-bd_sf"/>
</dbReference>
<evidence type="ECO:0000313" key="6">
    <source>
        <dbReference type="EMBL" id="GEP59405.1"/>
    </source>
</evidence>
<dbReference type="RefSeq" id="WP_147154787.1">
    <property type="nucleotide sequence ID" value="NZ_BKAJ01000129.1"/>
</dbReference>
<dbReference type="InterPro" id="IPR036390">
    <property type="entry name" value="WH_DNA-bd_sf"/>
</dbReference>
<evidence type="ECO:0000259" key="4">
    <source>
        <dbReference type="PROSITE" id="PS50042"/>
    </source>
</evidence>
<sequence length="225" mass="25283">MSDETPLRSISLFDGLTDAELAAVASSCTIRTFEKQAQILGEQEATTDVFFILSGTVRSTSYTAAGREVIYNETEAGEIFGEFSAVDGLPRSSSVVAMTDCRVARMTREKFLKMLEGNGKIAVRLVELLVTKIRSMSERVFEVSALAVRERVRRELLRLAKDGEEFRNGIVIRPAPTHYEIAARIGSHREAVTREFNRLEAEGIVEVRRRQLRIVDIKRLQEGEE</sequence>
<dbReference type="InterPro" id="IPR014710">
    <property type="entry name" value="RmlC-like_jellyroll"/>
</dbReference>
<dbReference type="InterPro" id="IPR018490">
    <property type="entry name" value="cNMP-bd_dom_sf"/>
</dbReference>
<dbReference type="GO" id="GO:0005829">
    <property type="term" value="C:cytosol"/>
    <property type="evidence" value="ECO:0007669"/>
    <property type="project" value="TreeGrafter"/>
</dbReference>
<keyword evidence="3" id="KW-0804">Transcription</keyword>
<keyword evidence="1" id="KW-0805">Transcription regulation</keyword>
<dbReference type="SMART" id="SM00419">
    <property type="entry name" value="HTH_CRP"/>
    <property type="match status" value="1"/>
</dbReference>
<dbReference type="InterPro" id="IPR050397">
    <property type="entry name" value="Env_Response_Regulators"/>
</dbReference>
<dbReference type="InterPro" id="IPR012318">
    <property type="entry name" value="HTH_CRP"/>
</dbReference>
<dbReference type="Proteomes" id="UP000321058">
    <property type="component" value="Unassembled WGS sequence"/>
</dbReference>
<dbReference type="AlphaFoldDB" id="A0A512NKE9"/>
<keyword evidence="2" id="KW-0238">DNA-binding</keyword>
<dbReference type="PANTHER" id="PTHR24567:SF68">
    <property type="entry name" value="DNA-BINDING TRANSCRIPTIONAL DUAL REGULATOR CRP"/>
    <property type="match status" value="1"/>
</dbReference>
<dbReference type="Gene3D" id="2.60.120.10">
    <property type="entry name" value="Jelly Rolls"/>
    <property type="match status" value="1"/>
</dbReference>
<dbReference type="PROSITE" id="PS50042">
    <property type="entry name" value="CNMP_BINDING_3"/>
    <property type="match status" value="1"/>
</dbReference>
<dbReference type="SMART" id="SM00100">
    <property type="entry name" value="cNMP"/>
    <property type="match status" value="1"/>
</dbReference>
<dbReference type="SUPFAM" id="SSF46785">
    <property type="entry name" value="Winged helix' DNA-binding domain"/>
    <property type="match status" value="1"/>
</dbReference>
<accession>A0A512NKE9</accession>
<dbReference type="Pfam" id="PF13545">
    <property type="entry name" value="HTH_Crp_2"/>
    <property type="match status" value="1"/>
</dbReference>
<feature type="domain" description="HTH crp-type" evidence="5">
    <location>
        <begin position="146"/>
        <end position="218"/>
    </location>
</feature>
<organism evidence="6 7">
    <name type="scientific">Reyranella soli</name>
    <dbReference type="NCBI Taxonomy" id="1230389"/>
    <lineage>
        <taxon>Bacteria</taxon>
        <taxon>Pseudomonadati</taxon>
        <taxon>Pseudomonadota</taxon>
        <taxon>Alphaproteobacteria</taxon>
        <taxon>Hyphomicrobiales</taxon>
        <taxon>Reyranellaceae</taxon>
        <taxon>Reyranella</taxon>
    </lineage>
</organism>
<gene>
    <name evidence="6" type="ORF">RSO01_65710</name>
</gene>
<evidence type="ECO:0000256" key="1">
    <source>
        <dbReference type="ARBA" id="ARBA00023015"/>
    </source>
</evidence>
<dbReference type="InterPro" id="IPR000595">
    <property type="entry name" value="cNMP-bd_dom"/>
</dbReference>
<dbReference type="Gene3D" id="1.10.10.10">
    <property type="entry name" value="Winged helix-like DNA-binding domain superfamily/Winged helix DNA-binding domain"/>
    <property type="match status" value="1"/>
</dbReference>